<feature type="region of interest" description="Disordered" evidence="1">
    <location>
        <begin position="1"/>
        <end position="26"/>
    </location>
</feature>
<reference evidence="2" key="1">
    <citation type="submission" date="2021-05" db="EMBL/GenBank/DDBJ databases">
        <authorList>
            <person name="Pietrasiak N."/>
            <person name="Ward R."/>
            <person name="Stajich J.E."/>
            <person name="Kurbessoian T."/>
        </authorList>
    </citation>
    <scope>NUCLEOTIDE SEQUENCE</scope>
    <source>
        <strain evidence="2">JT2-VF2</strain>
    </source>
</reference>
<comment type="caution">
    <text evidence="2">The sequence shown here is derived from an EMBL/GenBank/DDBJ whole genome shotgun (WGS) entry which is preliminary data.</text>
</comment>
<accession>A0A951PX69</accession>
<organism evidence="2 3">
    <name type="scientific">Mojavia pulchra JT2-VF2</name>
    <dbReference type="NCBI Taxonomy" id="287848"/>
    <lineage>
        <taxon>Bacteria</taxon>
        <taxon>Bacillati</taxon>
        <taxon>Cyanobacteriota</taxon>
        <taxon>Cyanophyceae</taxon>
        <taxon>Nostocales</taxon>
        <taxon>Nostocaceae</taxon>
    </lineage>
</organism>
<name>A0A951PX69_9NOST</name>
<evidence type="ECO:0000256" key="1">
    <source>
        <dbReference type="SAM" id="MobiDB-lite"/>
    </source>
</evidence>
<sequence length="47" mass="5058">MKLTQRRGEVGTQGKEIAHEGQTSDSRVAVSGCLPISLNEREFGGIN</sequence>
<dbReference type="Proteomes" id="UP000715781">
    <property type="component" value="Unassembled WGS sequence"/>
</dbReference>
<dbReference type="AlphaFoldDB" id="A0A951PX69"/>
<gene>
    <name evidence="2" type="ORF">KME32_12700</name>
</gene>
<protein>
    <submittedName>
        <fullName evidence="2">Uncharacterized protein</fullName>
    </submittedName>
</protein>
<dbReference type="EMBL" id="JAHHHN010000006">
    <property type="protein sequence ID" value="MBW4561989.1"/>
    <property type="molecule type" value="Genomic_DNA"/>
</dbReference>
<evidence type="ECO:0000313" key="3">
    <source>
        <dbReference type="Proteomes" id="UP000715781"/>
    </source>
</evidence>
<evidence type="ECO:0000313" key="2">
    <source>
        <dbReference type="EMBL" id="MBW4561989.1"/>
    </source>
</evidence>
<proteinExistence type="predicted"/>
<reference evidence="2" key="2">
    <citation type="journal article" date="2022" name="Microbiol. Resour. Announc.">
        <title>Metagenome Sequencing to Explore Phylogenomics of Terrestrial Cyanobacteria.</title>
        <authorList>
            <person name="Ward R.D."/>
            <person name="Stajich J.E."/>
            <person name="Johansen J.R."/>
            <person name="Huntemann M."/>
            <person name="Clum A."/>
            <person name="Foster B."/>
            <person name="Foster B."/>
            <person name="Roux S."/>
            <person name="Palaniappan K."/>
            <person name="Varghese N."/>
            <person name="Mukherjee S."/>
            <person name="Reddy T.B.K."/>
            <person name="Daum C."/>
            <person name="Copeland A."/>
            <person name="Chen I.A."/>
            <person name="Ivanova N.N."/>
            <person name="Kyrpides N.C."/>
            <person name="Shapiro N."/>
            <person name="Eloe-Fadrosh E.A."/>
            <person name="Pietrasiak N."/>
        </authorList>
    </citation>
    <scope>NUCLEOTIDE SEQUENCE</scope>
    <source>
        <strain evidence="2">JT2-VF2</strain>
    </source>
</reference>